<dbReference type="Proteomes" id="UP000314982">
    <property type="component" value="Unassembled WGS sequence"/>
</dbReference>
<feature type="transmembrane region" description="Helical" evidence="3">
    <location>
        <begin position="386"/>
        <end position="406"/>
    </location>
</feature>
<dbReference type="GO" id="GO:0005764">
    <property type="term" value="C:lysosome"/>
    <property type="evidence" value="ECO:0007669"/>
    <property type="project" value="TreeGrafter"/>
</dbReference>
<feature type="transmembrane region" description="Helical" evidence="3">
    <location>
        <begin position="200"/>
        <end position="221"/>
    </location>
</feature>
<feature type="region of interest" description="Disordered" evidence="2">
    <location>
        <begin position="527"/>
        <end position="599"/>
    </location>
</feature>
<dbReference type="GeneTree" id="ENSGT00530000063359"/>
<reference evidence="4" key="3">
    <citation type="submission" date="2025-09" db="UniProtKB">
        <authorList>
            <consortium name="Ensembl"/>
        </authorList>
    </citation>
    <scope>IDENTIFICATION</scope>
</reference>
<dbReference type="GO" id="GO:0005768">
    <property type="term" value="C:endosome"/>
    <property type="evidence" value="ECO:0007669"/>
    <property type="project" value="TreeGrafter"/>
</dbReference>
<organism evidence="4 5">
    <name type="scientific">Hucho hucho</name>
    <name type="common">huchen</name>
    <dbReference type="NCBI Taxonomy" id="62062"/>
    <lineage>
        <taxon>Eukaryota</taxon>
        <taxon>Metazoa</taxon>
        <taxon>Chordata</taxon>
        <taxon>Craniata</taxon>
        <taxon>Vertebrata</taxon>
        <taxon>Euteleostomi</taxon>
        <taxon>Actinopterygii</taxon>
        <taxon>Neopterygii</taxon>
        <taxon>Teleostei</taxon>
        <taxon>Protacanthopterygii</taxon>
        <taxon>Salmoniformes</taxon>
        <taxon>Salmonidae</taxon>
        <taxon>Salmoninae</taxon>
        <taxon>Hucho</taxon>
    </lineage>
</organism>
<feature type="transmembrane region" description="Helical" evidence="3">
    <location>
        <begin position="453"/>
        <end position="473"/>
    </location>
</feature>
<reference evidence="4" key="2">
    <citation type="submission" date="2025-08" db="UniProtKB">
        <authorList>
            <consortium name="Ensembl"/>
        </authorList>
    </citation>
    <scope>IDENTIFICATION</scope>
</reference>
<protein>
    <submittedName>
        <fullName evidence="4">Unc-93 homolog B1, TLR signaling regulator</fullName>
    </submittedName>
</protein>
<feature type="transmembrane region" description="Helical" evidence="3">
    <location>
        <begin position="275"/>
        <end position="295"/>
    </location>
</feature>
<dbReference type="GO" id="GO:0034154">
    <property type="term" value="P:toll-like receptor 7 signaling pathway"/>
    <property type="evidence" value="ECO:0007669"/>
    <property type="project" value="TreeGrafter"/>
</dbReference>
<feature type="compositionally biased region" description="Acidic residues" evidence="2">
    <location>
        <begin position="528"/>
        <end position="549"/>
    </location>
</feature>
<dbReference type="GO" id="GO:0016020">
    <property type="term" value="C:membrane"/>
    <property type="evidence" value="ECO:0007669"/>
    <property type="project" value="UniProtKB-SubCell"/>
</dbReference>
<feature type="region of interest" description="Disordered" evidence="2">
    <location>
        <begin position="1"/>
        <end position="28"/>
    </location>
</feature>
<dbReference type="Ensembl" id="ENSHHUT00000024046.1">
    <property type="protein sequence ID" value="ENSHHUP00000023171.1"/>
    <property type="gene ID" value="ENSHHUG00000014534.1"/>
</dbReference>
<dbReference type="GO" id="GO:0002224">
    <property type="term" value="P:toll-like receptor signaling pathway"/>
    <property type="evidence" value="ECO:0007669"/>
    <property type="project" value="InterPro"/>
</dbReference>
<keyword evidence="3" id="KW-1133">Transmembrane helix</keyword>
<dbReference type="InterPro" id="IPR036259">
    <property type="entry name" value="MFS_trans_sf"/>
</dbReference>
<evidence type="ECO:0000256" key="2">
    <source>
        <dbReference type="SAM" id="MobiDB-lite"/>
    </source>
</evidence>
<evidence type="ECO:0000313" key="5">
    <source>
        <dbReference type="Proteomes" id="UP000314982"/>
    </source>
</evidence>
<dbReference type="SUPFAM" id="SSF103473">
    <property type="entry name" value="MFS general substrate transporter"/>
    <property type="match status" value="1"/>
</dbReference>
<evidence type="ECO:0000313" key="4">
    <source>
        <dbReference type="Ensembl" id="ENSHHUP00000023171.1"/>
    </source>
</evidence>
<feature type="transmembrane region" description="Helical" evidence="3">
    <location>
        <begin position="76"/>
        <end position="102"/>
    </location>
</feature>
<dbReference type="PANTHER" id="PTHR46744">
    <property type="entry name" value="PROTEIN UNC-93 HOMOLOG B1"/>
    <property type="match status" value="1"/>
</dbReference>
<sequence>MAEADTEENVYREAVAESPVAPPNGDINIDDLLPDGPRGNIQGQMEEFLGPQPEYDEEEEEKKYYRRKKLGVVKNVLGASVGGMIIYSVYMGLLQMQLILHYDETYREVKYGNLGLEDIDKKMLMGINVTPIIALLYTPILIRYTIYIYVYYICIYTPIIALLYTPILIRMAQQYYEYVNYKEDHVQEQKKLPKGACHRYVIIFQSVFFIIFHLSLVFAQFPQRIFLHQFLSNYNHTLYNVKHCGAESSGMIEGFNRTVLRHLPRSLLLIQVESVLMGAAFLSMIIFLAVCGAAYRPTEEIDLRSIGWGNIFQLPFKHLRDYRLRLLIPFFIYSGLDTLFSVTGLTLSYGVCTVGLEWLYLLVMVYGLSCSLFSCLSLSLLRLPRYVSLLGGAVIHGPLLVFLLFWSPAPRSPDQLPYLLVVIALWGMGSALNKTGLSILLGMLYEDKERLDFVYTIYHWWQAIAIFIVYLWTGLIMRAKLSILLVILLLACFCYWTMERRLAKNMHFRLPRIPHPKHKVKGYRYLEEENSDESNSEESDEDDDEEQQEEVIREDFGGDAGSQGSDSTRERRGGARGRRRRRDDDYEQAGEREEREKEG</sequence>
<evidence type="ECO:0000256" key="3">
    <source>
        <dbReference type="SAM" id="Phobius"/>
    </source>
</evidence>
<proteinExistence type="predicted"/>
<dbReference type="GO" id="GO:0034162">
    <property type="term" value="P:toll-like receptor 9 signaling pathway"/>
    <property type="evidence" value="ECO:0007669"/>
    <property type="project" value="TreeGrafter"/>
</dbReference>
<feature type="compositionally biased region" description="Basic and acidic residues" evidence="2">
    <location>
        <begin position="589"/>
        <end position="599"/>
    </location>
</feature>
<dbReference type="GO" id="GO:0034138">
    <property type="term" value="P:toll-like receptor 3 signaling pathway"/>
    <property type="evidence" value="ECO:0007669"/>
    <property type="project" value="TreeGrafter"/>
</dbReference>
<feature type="transmembrane region" description="Helical" evidence="3">
    <location>
        <begin position="418"/>
        <end position="441"/>
    </location>
</feature>
<reference evidence="5" key="1">
    <citation type="submission" date="2018-06" db="EMBL/GenBank/DDBJ databases">
        <title>Genome assembly of Danube salmon.</title>
        <authorList>
            <person name="Macqueen D.J."/>
            <person name="Gundappa M.K."/>
        </authorList>
    </citation>
    <scope>NUCLEOTIDE SEQUENCE [LARGE SCALE GENOMIC DNA]</scope>
</reference>
<dbReference type="GO" id="GO:0035325">
    <property type="term" value="F:Toll-like receptor binding"/>
    <property type="evidence" value="ECO:0007669"/>
    <property type="project" value="InterPro"/>
</dbReference>
<dbReference type="PANTHER" id="PTHR46744:SF1">
    <property type="entry name" value="PROTEIN UNC-93 HOMOLOG B1"/>
    <property type="match status" value="1"/>
</dbReference>
<feature type="transmembrane region" description="Helical" evidence="3">
    <location>
        <begin position="358"/>
        <end position="379"/>
    </location>
</feature>
<feature type="transmembrane region" description="Helical" evidence="3">
    <location>
        <begin position="326"/>
        <end position="346"/>
    </location>
</feature>
<dbReference type="GO" id="GO:0006886">
    <property type="term" value="P:intracellular protein transport"/>
    <property type="evidence" value="ECO:0007669"/>
    <property type="project" value="TreeGrafter"/>
</dbReference>
<evidence type="ECO:0000256" key="1">
    <source>
        <dbReference type="ARBA" id="ARBA00004141"/>
    </source>
</evidence>
<dbReference type="STRING" id="62062.ENSHHUP00000023171"/>
<keyword evidence="5" id="KW-1185">Reference proteome</keyword>
<comment type="subcellular location">
    <subcellularLocation>
        <location evidence="1">Membrane</location>
        <topology evidence="1">Multi-pass membrane protein</topology>
    </subcellularLocation>
</comment>
<feature type="transmembrane region" description="Helical" evidence="3">
    <location>
        <begin position="148"/>
        <end position="169"/>
    </location>
</feature>
<keyword evidence="3" id="KW-0812">Transmembrane</keyword>
<name>A0A4W5LBG3_9TELE</name>
<keyword evidence="3" id="KW-0472">Membrane</keyword>
<feature type="transmembrane region" description="Helical" evidence="3">
    <location>
        <begin position="479"/>
        <end position="498"/>
    </location>
</feature>
<accession>A0A4W5LBG3</accession>
<dbReference type="InterPro" id="IPR043268">
    <property type="entry name" value="UNC93B1"/>
</dbReference>
<dbReference type="AlphaFoldDB" id="A0A4W5LBG3"/>